<dbReference type="EMBL" id="JABFUD020000023">
    <property type="protein sequence ID" value="KAI5061746.1"/>
    <property type="molecule type" value="Genomic_DNA"/>
</dbReference>
<proteinExistence type="predicted"/>
<dbReference type="Proteomes" id="UP000886520">
    <property type="component" value="Chromosome 23"/>
</dbReference>
<accession>A0A9D4U535</accession>
<protein>
    <submittedName>
        <fullName evidence="1">Uncharacterized protein</fullName>
    </submittedName>
</protein>
<comment type="caution">
    <text evidence="1">The sequence shown here is derived from an EMBL/GenBank/DDBJ whole genome shotgun (WGS) entry which is preliminary data.</text>
</comment>
<dbReference type="AlphaFoldDB" id="A0A9D4U535"/>
<organism evidence="1 2">
    <name type="scientific">Adiantum capillus-veneris</name>
    <name type="common">Maidenhair fern</name>
    <dbReference type="NCBI Taxonomy" id="13818"/>
    <lineage>
        <taxon>Eukaryota</taxon>
        <taxon>Viridiplantae</taxon>
        <taxon>Streptophyta</taxon>
        <taxon>Embryophyta</taxon>
        <taxon>Tracheophyta</taxon>
        <taxon>Polypodiopsida</taxon>
        <taxon>Polypodiidae</taxon>
        <taxon>Polypodiales</taxon>
        <taxon>Pteridineae</taxon>
        <taxon>Pteridaceae</taxon>
        <taxon>Vittarioideae</taxon>
        <taxon>Adiantum</taxon>
    </lineage>
</organism>
<name>A0A9D4U535_ADICA</name>
<evidence type="ECO:0000313" key="2">
    <source>
        <dbReference type="Proteomes" id="UP000886520"/>
    </source>
</evidence>
<keyword evidence="2" id="KW-1185">Reference proteome</keyword>
<evidence type="ECO:0000313" key="1">
    <source>
        <dbReference type="EMBL" id="KAI5061746.1"/>
    </source>
</evidence>
<reference evidence="1" key="1">
    <citation type="submission" date="2021-01" db="EMBL/GenBank/DDBJ databases">
        <title>Adiantum capillus-veneris genome.</title>
        <authorList>
            <person name="Fang Y."/>
            <person name="Liao Q."/>
        </authorList>
    </citation>
    <scope>NUCLEOTIDE SEQUENCE</scope>
    <source>
        <strain evidence="1">H3</strain>
        <tissue evidence="1">Leaf</tissue>
    </source>
</reference>
<sequence length="155" mass="16808">MMEHIMYNRVCCHAMVVVLLIQMSILVGLMCLDVVHVEAAAHRPRGYNASPTQVVVQNESVVPINVTVNDLMSMVVDTTSNVTLLLSSIETVANVANITITNLLTMITASTLDVPLDALTLANLLITPSTILNFVNVFLPSLDINGVLTFLTFLI</sequence>
<gene>
    <name evidence="1" type="ORF">GOP47_0024251</name>
</gene>